<dbReference type="InterPro" id="IPR015854">
    <property type="entry name" value="ABC_transpr_LolD-like"/>
</dbReference>
<dbReference type="Pfam" id="PF00005">
    <property type="entry name" value="ABC_tran"/>
    <property type="match status" value="1"/>
</dbReference>
<evidence type="ECO:0000313" key="8">
    <source>
        <dbReference type="EMBL" id="HDX33371.1"/>
    </source>
</evidence>
<keyword evidence="4 8" id="KW-0067">ATP-binding</keyword>
<dbReference type="GO" id="GO:0005524">
    <property type="term" value="F:ATP binding"/>
    <property type="evidence" value="ECO:0007669"/>
    <property type="project" value="UniProtKB-KW"/>
</dbReference>
<dbReference type="PROSITE" id="PS50893">
    <property type="entry name" value="ABC_TRANSPORTER_2"/>
    <property type="match status" value="1"/>
</dbReference>
<dbReference type="GO" id="GO:0005886">
    <property type="term" value="C:plasma membrane"/>
    <property type="evidence" value="ECO:0007669"/>
    <property type="project" value="TreeGrafter"/>
</dbReference>
<reference evidence="8" key="1">
    <citation type="journal article" date="2020" name="mSystems">
        <title>Genome- and Community-Level Interaction Insights into Carbon Utilization and Element Cycling Functions of Hydrothermarchaeota in Hydrothermal Sediment.</title>
        <authorList>
            <person name="Zhou Z."/>
            <person name="Liu Y."/>
            <person name="Xu W."/>
            <person name="Pan J."/>
            <person name="Luo Z.H."/>
            <person name="Li M."/>
        </authorList>
    </citation>
    <scope>NUCLEOTIDE SEQUENCE [LARGE SCALE GENOMIC DNA]</scope>
    <source>
        <strain evidence="8">SpSt-289</strain>
    </source>
</reference>
<feature type="domain" description="ABC transporter" evidence="7">
    <location>
        <begin position="25"/>
        <end position="268"/>
    </location>
</feature>
<dbReference type="InterPro" id="IPR012693">
    <property type="entry name" value="ABC_transpr_PhnC"/>
</dbReference>
<protein>
    <submittedName>
        <fullName evidence="8">Phosphonate ABC transporter ATP-binding protein</fullName>
    </submittedName>
</protein>
<organism evidence="8">
    <name type="scientific">Caldilinea aerophila</name>
    <dbReference type="NCBI Taxonomy" id="133453"/>
    <lineage>
        <taxon>Bacteria</taxon>
        <taxon>Bacillati</taxon>
        <taxon>Chloroflexota</taxon>
        <taxon>Caldilineae</taxon>
        <taxon>Caldilineales</taxon>
        <taxon>Caldilineaceae</taxon>
        <taxon>Caldilinea</taxon>
    </lineage>
</organism>
<keyword evidence="6" id="KW-0472">Membrane</keyword>
<gene>
    <name evidence="8" type="ORF">ENQ20_18090</name>
</gene>
<dbReference type="CDD" id="cd03256">
    <property type="entry name" value="ABC_PhnC_transporter"/>
    <property type="match status" value="1"/>
</dbReference>
<evidence type="ECO:0000256" key="4">
    <source>
        <dbReference type="ARBA" id="ARBA00022840"/>
    </source>
</evidence>
<proteinExistence type="predicted"/>
<dbReference type="InterPro" id="IPR017871">
    <property type="entry name" value="ABC_transporter-like_CS"/>
</dbReference>
<comment type="caution">
    <text evidence="8">The sequence shown here is derived from an EMBL/GenBank/DDBJ whole genome shotgun (WGS) entry which is preliminary data.</text>
</comment>
<dbReference type="PROSITE" id="PS00211">
    <property type="entry name" value="ABC_TRANSPORTER_1"/>
    <property type="match status" value="1"/>
</dbReference>
<keyword evidence="3" id="KW-0547">Nucleotide-binding</keyword>
<keyword evidence="1" id="KW-0813">Transport</keyword>
<keyword evidence="5" id="KW-1278">Translocase</keyword>
<evidence type="ECO:0000256" key="2">
    <source>
        <dbReference type="ARBA" id="ARBA00022475"/>
    </source>
</evidence>
<evidence type="ECO:0000256" key="6">
    <source>
        <dbReference type="ARBA" id="ARBA00023136"/>
    </source>
</evidence>
<evidence type="ECO:0000259" key="7">
    <source>
        <dbReference type="PROSITE" id="PS50893"/>
    </source>
</evidence>
<dbReference type="PANTHER" id="PTHR24220">
    <property type="entry name" value="IMPORT ATP-BINDING PROTEIN"/>
    <property type="match status" value="1"/>
</dbReference>
<dbReference type="InterPro" id="IPR027417">
    <property type="entry name" value="P-loop_NTPase"/>
</dbReference>
<dbReference type="SUPFAM" id="SSF52540">
    <property type="entry name" value="P-loop containing nucleoside triphosphate hydrolases"/>
    <property type="match status" value="1"/>
</dbReference>
<evidence type="ECO:0000256" key="1">
    <source>
        <dbReference type="ARBA" id="ARBA00022448"/>
    </source>
</evidence>
<name>A0A7C1FWS2_9CHLR</name>
<dbReference type="Gene3D" id="3.40.50.300">
    <property type="entry name" value="P-loop containing nucleotide triphosphate hydrolases"/>
    <property type="match status" value="1"/>
</dbReference>
<dbReference type="InterPro" id="IPR003593">
    <property type="entry name" value="AAA+_ATPase"/>
</dbReference>
<keyword evidence="2" id="KW-1003">Cell membrane</keyword>
<accession>A0A7C1FWS2</accession>
<dbReference type="InterPro" id="IPR003439">
    <property type="entry name" value="ABC_transporter-like_ATP-bd"/>
</dbReference>
<evidence type="ECO:0000256" key="3">
    <source>
        <dbReference type="ARBA" id="ARBA00022741"/>
    </source>
</evidence>
<dbReference type="AlphaFoldDB" id="A0A7C1FWS2"/>
<dbReference type="GO" id="GO:0015416">
    <property type="term" value="F:ABC-type phosphonate transporter activity"/>
    <property type="evidence" value="ECO:0007669"/>
    <property type="project" value="InterPro"/>
</dbReference>
<evidence type="ECO:0000256" key="5">
    <source>
        <dbReference type="ARBA" id="ARBA00022967"/>
    </source>
</evidence>
<dbReference type="PANTHER" id="PTHR24220:SF659">
    <property type="entry name" value="TRANSPORTER, PUTATIVE-RELATED"/>
    <property type="match status" value="1"/>
</dbReference>
<dbReference type="GO" id="GO:0016887">
    <property type="term" value="F:ATP hydrolysis activity"/>
    <property type="evidence" value="ECO:0007669"/>
    <property type="project" value="InterPro"/>
</dbReference>
<sequence length="269" mass="29505">MKEEAISVRGASAGESIPADTPPIFELVNVSHRFGNMVALRHVSLRIASGERVALVGPSGAGKSTLLNLLNGSLHPSEGIVRALGLNLAQLSPKRLRQVQRQIGFVYQQFHLVNHLRVVHNVNAGALGRWSFLKAAWSLVWPQEVERAAQALAQVGIPEKLYARTDQLSGGQQQRVALARVLVQDPVAILADEPISNLDPERGREIMDLLFRLSEEMGKTLVVSLHAIEYAYTHCHRIIGLREGSVLFDAPPADVTPAMVTALYRIEKE</sequence>
<dbReference type="SMART" id="SM00382">
    <property type="entry name" value="AAA"/>
    <property type="match status" value="1"/>
</dbReference>
<dbReference type="EMBL" id="DSMG01000191">
    <property type="protein sequence ID" value="HDX33371.1"/>
    <property type="molecule type" value="Genomic_DNA"/>
</dbReference>